<dbReference type="InterPro" id="IPR006103">
    <property type="entry name" value="Glyco_hydro_2_cat"/>
</dbReference>
<evidence type="ECO:0000256" key="5">
    <source>
        <dbReference type="ARBA" id="ARBA00022801"/>
    </source>
</evidence>
<evidence type="ECO:0000256" key="8">
    <source>
        <dbReference type="SAM" id="SignalP"/>
    </source>
</evidence>
<dbReference type="NCBIfam" id="NF007538">
    <property type="entry name" value="PRK10150.1"/>
    <property type="match status" value="1"/>
</dbReference>
<evidence type="ECO:0000256" key="7">
    <source>
        <dbReference type="RuleBase" id="RU361154"/>
    </source>
</evidence>
<dbReference type="PROSITE" id="PS00719">
    <property type="entry name" value="GLYCOSYL_HYDROL_F2_1"/>
    <property type="match status" value="1"/>
</dbReference>
<dbReference type="InterPro" id="IPR023230">
    <property type="entry name" value="Glyco_hydro_2_CS"/>
</dbReference>
<dbReference type="Proteomes" id="UP001162164">
    <property type="component" value="Unassembled WGS sequence"/>
</dbReference>
<keyword evidence="13" id="KW-1185">Reference proteome</keyword>
<evidence type="ECO:0000259" key="11">
    <source>
        <dbReference type="Pfam" id="PF02837"/>
    </source>
</evidence>
<dbReference type="PRINTS" id="PR00132">
    <property type="entry name" value="GLHYDRLASE2"/>
</dbReference>
<evidence type="ECO:0000256" key="2">
    <source>
        <dbReference type="ARBA" id="ARBA00007401"/>
    </source>
</evidence>
<accession>A0ABQ9JA05</accession>
<dbReference type="SUPFAM" id="SSF51445">
    <property type="entry name" value="(Trans)glycosidases"/>
    <property type="match status" value="1"/>
</dbReference>
<comment type="similarity">
    <text evidence="2 7">Belongs to the glycosyl hydrolase 2 family.</text>
</comment>
<comment type="catalytic activity">
    <reaction evidence="7">
        <text>a beta-D-glucuronoside + H2O = D-glucuronate + an alcohol</text>
        <dbReference type="Rhea" id="RHEA:17633"/>
        <dbReference type="ChEBI" id="CHEBI:15377"/>
        <dbReference type="ChEBI" id="CHEBI:30879"/>
        <dbReference type="ChEBI" id="CHEBI:58720"/>
        <dbReference type="ChEBI" id="CHEBI:83411"/>
        <dbReference type="EC" id="3.2.1.31"/>
    </reaction>
</comment>
<evidence type="ECO:0000256" key="3">
    <source>
        <dbReference type="ARBA" id="ARBA00012761"/>
    </source>
</evidence>
<dbReference type="InterPro" id="IPR036156">
    <property type="entry name" value="Beta-gal/glucu_dom_sf"/>
</dbReference>
<organism evidence="12 13">
    <name type="scientific">Molorchus minor</name>
    <dbReference type="NCBI Taxonomy" id="1323400"/>
    <lineage>
        <taxon>Eukaryota</taxon>
        <taxon>Metazoa</taxon>
        <taxon>Ecdysozoa</taxon>
        <taxon>Arthropoda</taxon>
        <taxon>Hexapoda</taxon>
        <taxon>Insecta</taxon>
        <taxon>Pterygota</taxon>
        <taxon>Neoptera</taxon>
        <taxon>Endopterygota</taxon>
        <taxon>Coleoptera</taxon>
        <taxon>Polyphaga</taxon>
        <taxon>Cucujiformia</taxon>
        <taxon>Chrysomeloidea</taxon>
        <taxon>Cerambycidae</taxon>
        <taxon>Lamiinae</taxon>
        <taxon>Monochamini</taxon>
        <taxon>Molorchus</taxon>
    </lineage>
</organism>
<feature type="domain" description="Glycoside hydrolase family 2 catalytic" evidence="10">
    <location>
        <begin position="305"/>
        <end position="596"/>
    </location>
</feature>
<comment type="subunit">
    <text evidence="7">Homotetramer.</text>
</comment>
<dbReference type="InterPro" id="IPR013783">
    <property type="entry name" value="Ig-like_fold"/>
</dbReference>
<comment type="function">
    <text evidence="1 7">Plays an important role in the degradation of dermatan and keratan sulfates.</text>
</comment>
<keyword evidence="5 7" id="KW-0378">Hydrolase</keyword>
<gene>
    <name evidence="12" type="ORF">NQ317_009104</name>
</gene>
<feature type="signal peptide" evidence="8">
    <location>
        <begin position="1"/>
        <end position="19"/>
    </location>
</feature>
<dbReference type="InterPro" id="IPR023232">
    <property type="entry name" value="Glyco_hydro_2_AS"/>
</dbReference>
<dbReference type="Pfam" id="PF02837">
    <property type="entry name" value="Glyco_hydro_2_N"/>
    <property type="match status" value="1"/>
</dbReference>
<evidence type="ECO:0000259" key="9">
    <source>
        <dbReference type="Pfam" id="PF00703"/>
    </source>
</evidence>
<dbReference type="InterPro" id="IPR006102">
    <property type="entry name" value="Ig-like_GH2"/>
</dbReference>
<feature type="chain" id="PRO_5045278688" description="Beta-glucuronidase" evidence="8">
    <location>
        <begin position="20"/>
        <end position="623"/>
    </location>
</feature>
<dbReference type="InterPro" id="IPR006101">
    <property type="entry name" value="Glyco_hydro_2"/>
</dbReference>
<dbReference type="SUPFAM" id="SSF49785">
    <property type="entry name" value="Galactose-binding domain-like"/>
    <property type="match status" value="1"/>
</dbReference>
<dbReference type="Gene3D" id="2.60.40.10">
    <property type="entry name" value="Immunoglobulins"/>
    <property type="match status" value="1"/>
</dbReference>
<feature type="domain" description="Glycosyl hydrolases family 2 sugar binding" evidence="11">
    <location>
        <begin position="34"/>
        <end position="193"/>
    </location>
</feature>
<keyword evidence="6 7" id="KW-0326">Glycosidase</keyword>
<evidence type="ECO:0000256" key="6">
    <source>
        <dbReference type="ARBA" id="ARBA00023295"/>
    </source>
</evidence>
<evidence type="ECO:0000256" key="4">
    <source>
        <dbReference type="ARBA" id="ARBA00016205"/>
    </source>
</evidence>
<dbReference type="PANTHER" id="PTHR10066">
    <property type="entry name" value="BETA-GLUCURONIDASE"/>
    <property type="match status" value="1"/>
</dbReference>
<dbReference type="PANTHER" id="PTHR10066:SF67">
    <property type="entry name" value="BETA-GLUCURONIDASE"/>
    <property type="match status" value="1"/>
</dbReference>
<evidence type="ECO:0000313" key="12">
    <source>
        <dbReference type="EMBL" id="KAJ8974537.1"/>
    </source>
</evidence>
<evidence type="ECO:0000259" key="10">
    <source>
        <dbReference type="Pfam" id="PF02836"/>
    </source>
</evidence>
<dbReference type="Gene3D" id="2.60.120.260">
    <property type="entry name" value="Galactose-binding domain-like"/>
    <property type="match status" value="1"/>
</dbReference>
<keyword evidence="8" id="KW-0732">Signal</keyword>
<reference evidence="12" key="1">
    <citation type="journal article" date="2023" name="Insect Mol. Biol.">
        <title>Genome sequencing provides insights into the evolution of gene families encoding plant cell wall-degrading enzymes in longhorned beetles.</title>
        <authorList>
            <person name="Shin N.R."/>
            <person name="Okamura Y."/>
            <person name="Kirsch R."/>
            <person name="Pauchet Y."/>
        </authorList>
    </citation>
    <scope>NUCLEOTIDE SEQUENCE</scope>
    <source>
        <tissue evidence="12">Midgut</tissue>
    </source>
</reference>
<dbReference type="EC" id="3.2.1.31" evidence="3 7"/>
<dbReference type="Pfam" id="PF02836">
    <property type="entry name" value="Glyco_hydro_2_C"/>
    <property type="match status" value="1"/>
</dbReference>
<proteinExistence type="inferred from homology"/>
<dbReference type="EMBL" id="JAPWTJ010000974">
    <property type="protein sequence ID" value="KAJ8974537.1"/>
    <property type="molecule type" value="Genomic_DNA"/>
</dbReference>
<feature type="domain" description="Glycoside hydrolase family 2 immunoglobulin-like beta-sandwich" evidence="9">
    <location>
        <begin position="196"/>
        <end position="297"/>
    </location>
</feature>
<dbReference type="InterPro" id="IPR017853">
    <property type="entry name" value="GH"/>
</dbReference>
<keyword evidence="7" id="KW-0458">Lysosome</keyword>
<evidence type="ECO:0000313" key="13">
    <source>
        <dbReference type="Proteomes" id="UP001162164"/>
    </source>
</evidence>
<comment type="activity regulation">
    <text evidence="7">Inhibited by L-aspartic acid.</text>
</comment>
<dbReference type="InterPro" id="IPR008979">
    <property type="entry name" value="Galactose-bd-like_sf"/>
</dbReference>
<sequence length="623" mass="70904">MRTVTYLLLLTSLLADTKCGILDPRHARRRPLITLDGLWGFSFQDSNNSVDAGKEIELMPVPASYNDISTNPNVRDYVGVVRYQRSFFVPSSWQTKRIWLRFGSVCYSAEVYINGELAITHQIGHLPFVGEVTSLVKVGDDNDIVVYVDNTLTGTSIPQGSLETLPSGRIKQDYTFDFFNYAGIDRPVVLYATESTYIDDITIHTKLNGTTGIVSYDITIEGSVRFTNLISIVDKEGTEVATNDGGGISGDLEIPNVHLWWPYLMSDDPGYLYTLKVDLFDSDSNLMDRYELPFGVRELSWDSTSFKINGKPLYIRGFGRHEDSDFRGKGLDLPLVLRDYALIKWMGANCYRTSHYPYAEEIMDLADSLGIMIIDEVPAVNTDDFNDDLLENHKRSITETIRRDKNRPAVVMWSAANEPKTADDRSEDYYRHVIAHVKAFDQSRPVTIANLVGADADHSGQFLDILSFNEYSAWYSHEGDLEVIYPDVMTEAQSWHTKYNKPVLVTEYGADTLEGFHMLPSFVWSEEYQSQLLEQNFRAFDDLRGGRVVYWGDDLEFRGFQDQARRLGGNKKGIFTRQRQPKQSAHHMRKRYWAIAALLDNATLPKDLDNYIIGSPIETKDEL</sequence>
<name>A0ABQ9JA05_9CUCU</name>
<evidence type="ECO:0000256" key="1">
    <source>
        <dbReference type="ARBA" id="ARBA00003025"/>
    </source>
</evidence>
<dbReference type="Gene3D" id="3.20.20.80">
    <property type="entry name" value="Glycosidases"/>
    <property type="match status" value="1"/>
</dbReference>
<dbReference type="Pfam" id="PF00703">
    <property type="entry name" value="Glyco_hydro_2"/>
    <property type="match status" value="1"/>
</dbReference>
<comment type="caution">
    <text evidence="12">The sequence shown here is derived from an EMBL/GenBank/DDBJ whole genome shotgun (WGS) entry which is preliminary data.</text>
</comment>
<protein>
    <recommendedName>
        <fullName evidence="4 7">Beta-glucuronidase</fullName>
        <ecNumber evidence="3 7">3.2.1.31</ecNumber>
    </recommendedName>
</protein>
<dbReference type="SUPFAM" id="SSF49303">
    <property type="entry name" value="beta-Galactosidase/glucuronidase domain"/>
    <property type="match status" value="1"/>
</dbReference>
<dbReference type="InterPro" id="IPR006104">
    <property type="entry name" value="Glyco_hydro_2_N"/>
</dbReference>
<dbReference type="PROSITE" id="PS00608">
    <property type="entry name" value="GLYCOSYL_HYDROL_F2_2"/>
    <property type="match status" value="1"/>
</dbReference>